<dbReference type="GeneID" id="10029520"/>
<dbReference type="HOGENOM" id="CLU_909041_0_0_1"/>
<dbReference type="RefSeq" id="XP_003174230.1">
    <property type="nucleotide sequence ID" value="XM_003174182.1"/>
</dbReference>
<dbReference type="VEuPathDB" id="FungiDB:MGYG_04407"/>
<name>E4USV1_ARTGP</name>
<dbReference type="OrthoDB" id="40334at2759"/>
<gene>
    <name evidence="2" type="ORF">MGYG_04407</name>
</gene>
<dbReference type="AlphaFoldDB" id="E4USV1"/>
<evidence type="ECO:0000313" key="3">
    <source>
        <dbReference type="Proteomes" id="UP000002669"/>
    </source>
</evidence>
<dbReference type="InterPro" id="IPR032801">
    <property type="entry name" value="PXL2A/B/C"/>
</dbReference>
<dbReference type="OMA" id="ENGECTW"/>
<evidence type="ECO:0000313" key="2">
    <source>
        <dbReference type="EMBL" id="EFR01400.1"/>
    </source>
</evidence>
<dbReference type="Pfam" id="PF13911">
    <property type="entry name" value="AhpC-TSA_2"/>
    <property type="match status" value="1"/>
</dbReference>
<evidence type="ECO:0000256" key="1">
    <source>
        <dbReference type="SAM" id="MobiDB-lite"/>
    </source>
</evidence>
<dbReference type="STRING" id="535722.E4USV1"/>
<feature type="region of interest" description="Disordered" evidence="1">
    <location>
        <begin position="1"/>
        <end position="22"/>
    </location>
</feature>
<dbReference type="PANTHER" id="PTHR28630:SF3">
    <property type="entry name" value="PEROXIREDOXIN-LIKE 2C"/>
    <property type="match status" value="1"/>
</dbReference>
<dbReference type="InParanoid" id="E4USV1"/>
<protein>
    <submittedName>
        <fullName evidence="2">Uncharacterized protein</fullName>
    </submittedName>
</protein>
<dbReference type="EMBL" id="DS989824">
    <property type="protein sequence ID" value="EFR01400.1"/>
    <property type="molecule type" value="Genomic_DNA"/>
</dbReference>
<dbReference type="eggNOG" id="KOG4498">
    <property type="taxonomic scope" value="Eukaryota"/>
</dbReference>
<reference evidence="3" key="1">
    <citation type="journal article" date="2012" name="MBio">
        <title>Comparative genome analysis of Trichophyton rubrum and related dermatophytes reveals candidate genes involved in infection.</title>
        <authorList>
            <person name="Martinez D.A."/>
            <person name="Oliver B.G."/>
            <person name="Graeser Y."/>
            <person name="Goldberg J.M."/>
            <person name="Li W."/>
            <person name="Martinez-Rossi N.M."/>
            <person name="Monod M."/>
            <person name="Shelest E."/>
            <person name="Barton R.C."/>
            <person name="Birch E."/>
            <person name="Brakhage A.A."/>
            <person name="Chen Z."/>
            <person name="Gurr S.J."/>
            <person name="Heiman D."/>
            <person name="Heitman J."/>
            <person name="Kosti I."/>
            <person name="Rossi A."/>
            <person name="Saif S."/>
            <person name="Samalova M."/>
            <person name="Saunders C.W."/>
            <person name="Shea T."/>
            <person name="Summerbell R.C."/>
            <person name="Xu J."/>
            <person name="Young S."/>
            <person name="Zeng Q."/>
            <person name="Birren B.W."/>
            <person name="Cuomo C.A."/>
            <person name="White T.C."/>
        </authorList>
    </citation>
    <scope>NUCLEOTIDE SEQUENCE [LARGE SCALE GENOMIC DNA]</scope>
    <source>
        <strain evidence="3">ATCC MYA-4604 / CBS 118893</strain>
    </source>
</reference>
<keyword evidence="3" id="KW-1185">Reference proteome</keyword>
<proteinExistence type="predicted"/>
<accession>E4USV1</accession>
<dbReference type="Proteomes" id="UP000002669">
    <property type="component" value="Unassembled WGS sequence"/>
</dbReference>
<dbReference type="PANTHER" id="PTHR28630">
    <property type="match status" value="1"/>
</dbReference>
<sequence length="330" mass="35849">MGDPSGSPKNNNPVDDVREELNEAMPPVARSAIIRETLRAASRDGELTITDVTVTSVDAAGLGVPEYPRSPPEGSPARAGQVHVMNTHPLVSSHSDVSPGLEVIQRSRSVRVYNDAGEATPFGDLLDQVRTPATNKLMTIFLRHFFCGSCQEYVRALSKAFPNPDQDLPDGCKIVLIGCGAHTLISQYRASTGCPFEIYSDPTAQLFSIFAMRRTLDMGKHSPAFTKRSMMSMTMSGIKQGLKRIFKGDAFKSGRPNQNGGEILFEFEREQAGRAIGMLAIRATWCHIMKTTLDHAPIEVLRRVLGMPLSEEEAANAPRAIAAAPLGSLL</sequence>
<organism evidence="3">
    <name type="scientific">Arthroderma gypseum (strain ATCC MYA-4604 / CBS 118893)</name>
    <name type="common">Microsporum gypseum</name>
    <dbReference type="NCBI Taxonomy" id="535722"/>
    <lineage>
        <taxon>Eukaryota</taxon>
        <taxon>Fungi</taxon>
        <taxon>Dikarya</taxon>
        <taxon>Ascomycota</taxon>
        <taxon>Pezizomycotina</taxon>
        <taxon>Eurotiomycetes</taxon>
        <taxon>Eurotiomycetidae</taxon>
        <taxon>Onygenales</taxon>
        <taxon>Arthrodermataceae</taxon>
        <taxon>Nannizzia</taxon>
    </lineage>
</organism>